<evidence type="ECO:0000313" key="2">
    <source>
        <dbReference type="EMBL" id="QHU03022.1"/>
    </source>
</evidence>
<reference evidence="2" key="1">
    <citation type="journal article" date="2020" name="Nature">
        <title>Giant virus diversity and host interactions through global metagenomics.</title>
        <authorList>
            <person name="Schulz F."/>
            <person name="Roux S."/>
            <person name="Paez-Espino D."/>
            <person name="Jungbluth S."/>
            <person name="Walsh D.A."/>
            <person name="Denef V.J."/>
            <person name="McMahon K.D."/>
            <person name="Konstantinidis K.T."/>
            <person name="Eloe-Fadrosh E.A."/>
            <person name="Kyrpides N.C."/>
            <person name="Woyke T."/>
        </authorList>
    </citation>
    <scope>NUCLEOTIDE SEQUENCE</scope>
    <source>
        <strain evidence="2">GVMAG-M-3300025890-48</strain>
    </source>
</reference>
<name>A0A6C0JBI1_9ZZZZ</name>
<accession>A0A6C0JBI1</accession>
<feature type="domain" description="NAD(P)-binding" evidence="1">
    <location>
        <begin position="307"/>
        <end position="435"/>
    </location>
</feature>
<dbReference type="AlphaFoldDB" id="A0A6C0JBI1"/>
<dbReference type="Gene3D" id="3.40.50.720">
    <property type="entry name" value="NAD(P)-binding Rossmann-like Domain"/>
    <property type="match status" value="2"/>
</dbReference>
<protein>
    <recommendedName>
        <fullName evidence="1">NAD(P)-binding domain-containing protein</fullName>
    </recommendedName>
</protein>
<dbReference type="InterPro" id="IPR016040">
    <property type="entry name" value="NAD(P)-bd_dom"/>
</dbReference>
<organism evidence="2">
    <name type="scientific">viral metagenome</name>
    <dbReference type="NCBI Taxonomy" id="1070528"/>
    <lineage>
        <taxon>unclassified sequences</taxon>
        <taxon>metagenomes</taxon>
        <taxon>organismal metagenomes</taxon>
    </lineage>
</organism>
<proteinExistence type="predicted"/>
<dbReference type="EMBL" id="MN740368">
    <property type="protein sequence ID" value="QHU03022.1"/>
    <property type="molecule type" value="Genomic_DNA"/>
</dbReference>
<evidence type="ECO:0000259" key="1">
    <source>
        <dbReference type="Pfam" id="PF16363"/>
    </source>
</evidence>
<dbReference type="PANTHER" id="PTHR43000">
    <property type="entry name" value="DTDP-D-GLUCOSE 4,6-DEHYDRATASE-RELATED"/>
    <property type="match status" value="1"/>
</dbReference>
<dbReference type="SUPFAM" id="SSF51735">
    <property type="entry name" value="NAD(P)-binding Rossmann-fold domains"/>
    <property type="match status" value="1"/>
</dbReference>
<dbReference type="InterPro" id="IPR036291">
    <property type="entry name" value="NAD(P)-bd_dom_sf"/>
</dbReference>
<dbReference type="Pfam" id="PF16363">
    <property type="entry name" value="GDP_Man_Dehyd"/>
    <property type="match status" value="1"/>
</dbReference>
<sequence length="473" mass="54929">MKIIVYGYKNNVIGSRFITYLLKMSSGGNSFVMGKAKLDTDEFRNEVARHNPSNIIFFSKVNNDIYFSNYNKSSNYDNLVKYFSIVNTAMFCKNNSIHFTYVGNSSMFSYSGRGPHDHDIFHEFNETDNYNFTNNSFSVVSANIDKVMRQLSECVLNLRTKMPIVNSDCTGNFITSLKNKRYICSMPNSITIVEDFIPIIFDMVLCNLKGTFNMVNDGYVTSNDILDLYNEKVDNKYKWHNISYDDAVRSEDYRVPNNIMSCQKLKDYCNVPNAQTSLLKIFENYRVIDETDRDRFFLDTYDTTILVIGGNGNNNCNFINNTFNETDKLNILNYTNIYNNFNIEENIKYSERYEFVDGDLRDATLLRYIFDKNKITHIVHFSEPEKEHQMHNILEYTSKCLVGTNTLLELVRDSYSIINYTYVSNNKDFTIPSTNESKNVNYKTKNVCDAVNKSAIVLINSYKETYTIPINII</sequence>